<protein>
    <submittedName>
        <fullName evidence="2">Uncharacterized protein</fullName>
    </submittedName>
</protein>
<feature type="compositionally biased region" description="Gly residues" evidence="1">
    <location>
        <begin position="372"/>
        <end position="381"/>
    </location>
</feature>
<reference evidence="2" key="1">
    <citation type="journal article" date="2023" name="Microbiol. Spectr.">
        <title>Extreme Diversity of Mycoviruses Present in Single Strains of Rhizoctonia cerealis, the Pathogen of Wheat Sharp Eyespot.</title>
        <authorList>
            <person name="Li W."/>
            <person name="Sun H."/>
            <person name="Cao S."/>
            <person name="Zhang A."/>
            <person name="Zhang H."/>
            <person name="Shu Y."/>
            <person name="Chen H."/>
        </authorList>
    </citation>
    <scope>NUCLEOTIDE SEQUENCE</scope>
    <source>
        <strain evidence="2">RcOCV-1084-1</strain>
    </source>
</reference>
<reference evidence="2" key="2">
    <citation type="submission" date="2023-05" db="EMBL/GenBank/DDBJ databases">
        <authorList>
            <person name="Li W."/>
        </authorList>
    </citation>
    <scope>NUCLEOTIDE SEQUENCE</scope>
    <source>
        <strain evidence="2">RcOCV-1084-1</strain>
    </source>
</reference>
<sequence>MRSLANSLNNSNRRALCNRQPAHLVFQLKHYNNFTPMANTFDSDIAAFRRVNTDSTPKNLMEVAGVQTKEVDFEQRPNRPEEVLPVPEEGDSLETLYRKADALAKIVEDGRSLAIYTGFKQTSLGSVDPVEAARRSFTAAEERLWDAWCEGSALPQPDWNQAPSNPRESDGKREQLAKWAHALNIIYKRTDLEGRHVTQFKKELEPLIPLVTAMMGVISAKRGLLSGTTKLTEMEMAEYQTARKIASTVSDETNKIMRAIKEATNRLHQRNQVLQERVRQLGNKLGVNDRGDGPVNKERAILGKRRIAATFDTDHGPAEGREKRTRGDIERAIGAIQAPAPRGPQPSGSRGRVVGGQGLPSWQGTPGLASGATGGQAGVGGQRASSPLAYRPMSPIMPAAPAVVRSMDTEE</sequence>
<proteinExistence type="predicted"/>
<accession>A0AA51BS88</accession>
<feature type="region of interest" description="Disordered" evidence="1">
    <location>
        <begin position="335"/>
        <end position="394"/>
    </location>
</feature>
<organism evidence="2">
    <name type="scientific">Rhizoctonia cerealis orthocurvulavirus</name>
    <dbReference type="NCBI Taxonomy" id="3068670"/>
    <lineage>
        <taxon>Viruses</taxon>
        <taxon>Riboviria</taxon>
        <taxon>Orthornavirae</taxon>
        <taxon>Pisuviricota</taxon>
        <taxon>Duplopiviricetes</taxon>
        <taxon>Durnavirales</taxon>
        <taxon>Curvulaviridae</taxon>
        <taxon>Orthocurvulavirus</taxon>
    </lineage>
</organism>
<evidence type="ECO:0000313" key="2">
    <source>
        <dbReference type="EMBL" id="WMI40031.1"/>
    </source>
</evidence>
<evidence type="ECO:0000256" key="1">
    <source>
        <dbReference type="SAM" id="MobiDB-lite"/>
    </source>
</evidence>
<dbReference type="EMBL" id="OQ999777">
    <property type="protein sequence ID" value="WMI40031.1"/>
    <property type="molecule type" value="Genomic_RNA"/>
</dbReference>
<name>A0AA51BS88_9VIRU</name>